<name>A0A7I4FJ53_PHYPA</name>
<reference evidence="1" key="3">
    <citation type="submission" date="2020-12" db="UniProtKB">
        <authorList>
            <consortium name="EnsemblPlants"/>
        </authorList>
    </citation>
    <scope>IDENTIFICATION</scope>
</reference>
<dbReference type="PANTHER" id="PTHR36392">
    <property type="entry name" value="TRANSMEMBRANE PROTEIN"/>
    <property type="match status" value="1"/>
</dbReference>
<reference evidence="1 2" key="1">
    <citation type="journal article" date="2008" name="Science">
        <title>The Physcomitrella genome reveals evolutionary insights into the conquest of land by plants.</title>
        <authorList>
            <person name="Rensing S."/>
            <person name="Lang D."/>
            <person name="Zimmer A."/>
            <person name="Terry A."/>
            <person name="Salamov A."/>
            <person name="Shapiro H."/>
            <person name="Nishiyama T."/>
            <person name="Perroud P.-F."/>
            <person name="Lindquist E."/>
            <person name="Kamisugi Y."/>
            <person name="Tanahashi T."/>
            <person name="Sakakibara K."/>
            <person name="Fujita T."/>
            <person name="Oishi K."/>
            <person name="Shin-I T."/>
            <person name="Kuroki Y."/>
            <person name="Toyoda A."/>
            <person name="Suzuki Y."/>
            <person name="Hashimoto A."/>
            <person name="Yamaguchi K."/>
            <person name="Sugano A."/>
            <person name="Kohara Y."/>
            <person name="Fujiyama A."/>
            <person name="Anterola A."/>
            <person name="Aoki S."/>
            <person name="Ashton N."/>
            <person name="Barbazuk W.B."/>
            <person name="Barker E."/>
            <person name="Bennetzen J."/>
            <person name="Bezanilla M."/>
            <person name="Blankenship R."/>
            <person name="Cho S.H."/>
            <person name="Dutcher S."/>
            <person name="Estelle M."/>
            <person name="Fawcett J.A."/>
            <person name="Gundlach H."/>
            <person name="Hanada K."/>
            <person name="Heyl A."/>
            <person name="Hicks K.A."/>
            <person name="Hugh J."/>
            <person name="Lohr M."/>
            <person name="Mayer K."/>
            <person name="Melkozernov A."/>
            <person name="Murata T."/>
            <person name="Nelson D."/>
            <person name="Pils B."/>
            <person name="Prigge M."/>
            <person name="Reiss B."/>
            <person name="Renner T."/>
            <person name="Rombauts S."/>
            <person name="Rushton P."/>
            <person name="Sanderfoot A."/>
            <person name="Schween G."/>
            <person name="Shiu S.-H."/>
            <person name="Stueber K."/>
            <person name="Theodoulou F.L."/>
            <person name="Tu H."/>
            <person name="Van de Peer Y."/>
            <person name="Verrier P.J."/>
            <person name="Waters E."/>
            <person name="Wood A."/>
            <person name="Yang L."/>
            <person name="Cove D."/>
            <person name="Cuming A."/>
            <person name="Hasebe M."/>
            <person name="Lucas S."/>
            <person name="Mishler D.B."/>
            <person name="Reski R."/>
            <person name="Grigoriev I."/>
            <person name="Quatrano R.S."/>
            <person name="Boore J.L."/>
        </authorList>
    </citation>
    <scope>NUCLEOTIDE SEQUENCE [LARGE SCALE GENOMIC DNA]</scope>
    <source>
        <strain evidence="1 2">cv. Gransden 2004</strain>
    </source>
</reference>
<dbReference type="AlphaFoldDB" id="A0A7I4FJ53"/>
<gene>
    <name evidence="1" type="primary">LOC112278533</name>
</gene>
<protein>
    <submittedName>
        <fullName evidence="1">Uncharacterized protein</fullName>
    </submittedName>
</protein>
<dbReference type="Gramene" id="Pp3c27_2720V3.3">
    <property type="protein sequence ID" value="Pp3c27_2720V3.3"/>
    <property type="gene ID" value="Pp3c27_2720"/>
</dbReference>
<dbReference type="EnsemblPlants" id="Pp3c27_2720V3.3">
    <property type="protein sequence ID" value="Pp3c27_2720V3.3"/>
    <property type="gene ID" value="Pp3c27_2720"/>
</dbReference>
<sequence length="62" mass="7212">MPFTRRPLQTTITFVALNGVLCLSLGPIYDFVCDLPYWARRVTMLELHHRIACKMAVQFENL</sequence>
<dbReference type="EMBL" id="ABEU02000027">
    <property type="status" value="NOT_ANNOTATED_CDS"/>
    <property type="molecule type" value="Genomic_DNA"/>
</dbReference>
<dbReference type="PANTHER" id="PTHR36392:SF1">
    <property type="entry name" value="TRANSMEMBRANE PROTEIN"/>
    <property type="match status" value="1"/>
</dbReference>
<proteinExistence type="predicted"/>
<accession>A0A7I4FJ53</accession>
<organism evidence="1 2">
    <name type="scientific">Physcomitrium patens</name>
    <name type="common">Spreading-leaved earth moss</name>
    <name type="synonym">Physcomitrella patens</name>
    <dbReference type="NCBI Taxonomy" id="3218"/>
    <lineage>
        <taxon>Eukaryota</taxon>
        <taxon>Viridiplantae</taxon>
        <taxon>Streptophyta</taxon>
        <taxon>Embryophyta</taxon>
        <taxon>Bryophyta</taxon>
        <taxon>Bryophytina</taxon>
        <taxon>Bryopsida</taxon>
        <taxon>Funariidae</taxon>
        <taxon>Funariales</taxon>
        <taxon>Funariaceae</taxon>
        <taxon>Physcomitrium</taxon>
    </lineage>
</organism>
<dbReference type="Proteomes" id="UP000006727">
    <property type="component" value="Chromosome 27"/>
</dbReference>
<evidence type="ECO:0000313" key="1">
    <source>
        <dbReference type="EnsemblPlants" id="Pp3c27_2720V3.3"/>
    </source>
</evidence>
<evidence type="ECO:0000313" key="2">
    <source>
        <dbReference type="Proteomes" id="UP000006727"/>
    </source>
</evidence>
<keyword evidence="2" id="KW-1185">Reference proteome</keyword>
<reference evidence="1 2" key="2">
    <citation type="journal article" date="2018" name="Plant J.">
        <title>The Physcomitrella patens chromosome-scale assembly reveals moss genome structure and evolution.</title>
        <authorList>
            <person name="Lang D."/>
            <person name="Ullrich K.K."/>
            <person name="Murat F."/>
            <person name="Fuchs J."/>
            <person name="Jenkins J."/>
            <person name="Haas F.B."/>
            <person name="Piednoel M."/>
            <person name="Gundlach H."/>
            <person name="Van Bel M."/>
            <person name="Meyberg R."/>
            <person name="Vives C."/>
            <person name="Morata J."/>
            <person name="Symeonidi A."/>
            <person name="Hiss M."/>
            <person name="Muchero W."/>
            <person name="Kamisugi Y."/>
            <person name="Saleh O."/>
            <person name="Blanc G."/>
            <person name="Decker E.L."/>
            <person name="van Gessel N."/>
            <person name="Grimwood J."/>
            <person name="Hayes R.D."/>
            <person name="Graham S.W."/>
            <person name="Gunter L.E."/>
            <person name="McDaniel S.F."/>
            <person name="Hoernstein S.N.W."/>
            <person name="Larsson A."/>
            <person name="Li F.W."/>
            <person name="Perroud P.F."/>
            <person name="Phillips J."/>
            <person name="Ranjan P."/>
            <person name="Rokshar D.S."/>
            <person name="Rothfels C.J."/>
            <person name="Schneider L."/>
            <person name="Shu S."/>
            <person name="Stevenson D.W."/>
            <person name="Thummler F."/>
            <person name="Tillich M."/>
            <person name="Villarreal Aguilar J.C."/>
            <person name="Widiez T."/>
            <person name="Wong G.K."/>
            <person name="Wymore A."/>
            <person name="Zhang Y."/>
            <person name="Zimmer A.D."/>
            <person name="Quatrano R.S."/>
            <person name="Mayer K.F.X."/>
            <person name="Goodstein D."/>
            <person name="Casacuberta J.M."/>
            <person name="Vandepoele K."/>
            <person name="Reski R."/>
            <person name="Cuming A.C."/>
            <person name="Tuskan G.A."/>
            <person name="Maumus F."/>
            <person name="Salse J."/>
            <person name="Schmutz J."/>
            <person name="Rensing S.A."/>
        </authorList>
    </citation>
    <scope>NUCLEOTIDE SEQUENCE [LARGE SCALE GENOMIC DNA]</scope>
    <source>
        <strain evidence="1 2">cv. Gransden 2004</strain>
    </source>
</reference>